<comment type="caution">
    <text evidence="2">The sequence shown here is derived from an EMBL/GenBank/DDBJ whole genome shotgun (WGS) entry which is preliminary data.</text>
</comment>
<evidence type="ECO:0000313" key="3">
    <source>
        <dbReference type="Proteomes" id="UP001201163"/>
    </source>
</evidence>
<gene>
    <name evidence="2" type="ORF">EDB92DRAFT_1442731</name>
</gene>
<dbReference type="EMBL" id="JAKELL010000007">
    <property type="protein sequence ID" value="KAH8997546.1"/>
    <property type="molecule type" value="Genomic_DNA"/>
</dbReference>
<dbReference type="Pfam" id="PF10294">
    <property type="entry name" value="Methyltransf_16"/>
    <property type="match status" value="1"/>
</dbReference>
<dbReference type="InterPro" id="IPR019410">
    <property type="entry name" value="Methyltransf_16"/>
</dbReference>
<sequence length="388" mass="42371">MPQIANPVSPTASLPPLNRLSSYSSNDVMGALANLRGLYFPSQQLIEKLRFKKGSKPHLVHNNSVPDSGYASAEDDDNDGAAEDDVLGLLRSDEFERAFAIKWLIGFTARSDTWSSLVHESEAVACARAIDEAAVLLALFTNLGLEQDITRRFSFQHRDCEPVQVELNDAPLVDEDHTSVGLQSWASSILLAERICADSSRFGLEATLHKEGLRVLELGAGTGLLSITVAQILARAQSRTPPFIVATDFHPDVLANLQRNVDANDDAGDVLVRELDWSKPNLDRAPFNQAFDVILAADVVYEPPHASWIANCVSALLARPAGVLWMIIVLRTGGRHEGLSSTVAEAFSHGTGGTKLAILEEETLRRIDGHGRADEMGYKLFKIGWVQR</sequence>
<name>A0AAD4LN00_9AGAM</name>
<dbReference type="AlphaFoldDB" id="A0AAD4LN00"/>
<dbReference type="GO" id="GO:0032259">
    <property type="term" value="P:methylation"/>
    <property type="evidence" value="ECO:0007669"/>
    <property type="project" value="UniProtKB-KW"/>
</dbReference>
<proteinExistence type="predicted"/>
<dbReference type="Gene3D" id="3.40.50.150">
    <property type="entry name" value="Vaccinia Virus protein VP39"/>
    <property type="match status" value="1"/>
</dbReference>
<accession>A0AAD4LN00</accession>
<feature type="region of interest" description="Disordered" evidence="1">
    <location>
        <begin position="57"/>
        <end position="78"/>
    </location>
</feature>
<reference evidence="2" key="1">
    <citation type="submission" date="2022-01" db="EMBL/GenBank/DDBJ databases">
        <title>Comparative genomics reveals a dynamic genome evolution in the ectomycorrhizal milk-cap (Lactarius) mushrooms.</title>
        <authorList>
            <consortium name="DOE Joint Genome Institute"/>
            <person name="Lebreton A."/>
            <person name="Tang N."/>
            <person name="Kuo A."/>
            <person name="LaButti K."/>
            <person name="Drula E."/>
            <person name="Barry K."/>
            <person name="Clum A."/>
            <person name="Lipzen A."/>
            <person name="Mousain D."/>
            <person name="Ng V."/>
            <person name="Wang R."/>
            <person name="Wang X."/>
            <person name="Dai Y."/>
            <person name="Henrissat B."/>
            <person name="Grigoriev I.V."/>
            <person name="Guerin-Laguette A."/>
            <person name="Yu F."/>
            <person name="Martin F.M."/>
        </authorList>
    </citation>
    <scope>NUCLEOTIDE SEQUENCE</scope>
    <source>
        <strain evidence="2">QP</strain>
    </source>
</reference>
<keyword evidence="2" id="KW-0489">Methyltransferase</keyword>
<dbReference type="PANTHER" id="PTHR14614:SF147">
    <property type="entry name" value="S-ADENOSYLMETHIONINE-DEPENDENT METHYLTRANSFERASE OF THE SEVEN BETA-STRAND FAMILY"/>
    <property type="match status" value="1"/>
</dbReference>
<dbReference type="SUPFAM" id="SSF53335">
    <property type="entry name" value="S-adenosyl-L-methionine-dependent methyltransferases"/>
    <property type="match status" value="1"/>
</dbReference>
<evidence type="ECO:0000256" key="1">
    <source>
        <dbReference type="SAM" id="MobiDB-lite"/>
    </source>
</evidence>
<dbReference type="PANTHER" id="PTHR14614">
    <property type="entry name" value="HEPATOCELLULAR CARCINOMA-ASSOCIATED ANTIGEN"/>
    <property type="match status" value="1"/>
</dbReference>
<dbReference type="CDD" id="cd02440">
    <property type="entry name" value="AdoMet_MTases"/>
    <property type="match status" value="1"/>
</dbReference>
<evidence type="ECO:0000313" key="2">
    <source>
        <dbReference type="EMBL" id="KAH8997546.1"/>
    </source>
</evidence>
<organism evidence="2 3">
    <name type="scientific">Lactarius akahatsu</name>
    <dbReference type="NCBI Taxonomy" id="416441"/>
    <lineage>
        <taxon>Eukaryota</taxon>
        <taxon>Fungi</taxon>
        <taxon>Dikarya</taxon>
        <taxon>Basidiomycota</taxon>
        <taxon>Agaricomycotina</taxon>
        <taxon>Agaricomycetes</taxon>
        <taxon>Russulales</taxon>
        <taxon>Russulaceae</taxon>
        <taxon>Lactarius</taxon>
    </lineage>
</organism>
<keyword evidence="3" id="KW-1185">Reference proteome</keyword>
<dbReference type="GO" id="GO:0008757">
    <property type="term" value="F:S-adenosylmethionine-dependent methyltransferase activity"/>
    <property type="evidence" value="ECO:0007669"/>
    <property type="project" value="UniProtKB-ARBA"/>
</dbReference>
<dbReference type="Proteomes" id="UP001201163">
    <property type="component" value="Unassembled WGS sequence"/>
</dbReference>
<dbReference type="InterPro" id="IPR029063">
    <property type="entry name" value="SAM-dependent_MTases_sf"/>
</dbReference>
<protein>
    <submittedName>
        <fullName evidence="2">Methyltransferase-domain-containing protein</fullName>
    </submittedName>
</protein>
<keyword evidence="2" id="KW-0808">Transferase</keyword>